<feature type="region of interest" description="Disordered" evidence="1">
    <location>
        <begin position="88"/>
        <end position="190"/>
    </location>
</feature>
<reference evidence="4 5" key="1">
    <citation type="submission" date="2019-06" db="EMBL/GenBank/DDBJ databases">
        <title>Draft genome of Aliikangiella marina GYP-15.</title>
        <authorList>
            <person name="Wang G."/>
        </authorList>
    </citation>
    <scope>NUCLEOTIDE SEQUENCE [LARGE SCALE GENOMIC DNA]</scope>
    <source>
        <strain evidence="4 5">GYP-15</strain>
    </source>
</reference>
<evidence type="ECO:0000256" key="2">
    <source>
        <dbReference type="SAM" id="Phobius"/>
    </source>
</evidence>
<dbReference type="AlphaFoldDB" id="A0A545TCG5"/>
<evidence type="ECO:0000259" key="3">
    <source>
        <dbReference type="Pfam" id="PF16537"/>
    </source>
</evidence>
<feature type="compositionally biased region" description="Polar residues" evidence="1">
    <location>
        <begin position="167"/>
        <end position="186"/>
    </location>
</feature>
<evidence type="ECO:0000256" key="1">
    <source>
        <dbReference type="SAM" id="MobiDB-lite"/>
    </source>
</evidence>
<keyword evidence="2" id="KW-1133">Transmembrane helix</keyword>
<name>A0A545TCG5_9GAMM</name>
<keyword evidence="5" id="KW-1185">Reference proteome</keyword>
<proteinExistence type="predicted"/>
<gene>
    <name evidence="4" type="ORF">FLL45_07910</name>
</gene>
<accession>A0A545TCG5</accession>
<dbReference type="GO" id="GO:0015627">
    <property type="term" value="C:type II protein secretion system complex"/>
    <property type="evidence" value="ECO:0007669"/>
    <property type="project" value="InterPro"/>
</dbReference>
<feature type="domain" description="Type II secretion system protein GspB C-terminal" evidence="3">
    <location>
        <begin position="208"/>
        <end position="265"/>
    </location>
</feature>
<organism evidence="4 5">
    <name type="scientific">Aliikangiella marina</name>
    <dbReference type="NCBI Taxonomy" id="1712262"/>
    <lineage>
        <taxon>Bacteria</taxon>
        <taxon>Pseudomonadati</taxon>
        <taxon>Pseudomonadota</taxon>
        <taxon>Gammaproteobacteria</taxon>
        <taxon>Oceanospirillales</taxon>
        <taxon>Pleioneaceae</taxon>
        <taxon>Aliikangiella</taxon>
    </lineage>
</organism>
<dbReference type="InterPro" id="IPR032389">
    <property type="entry name" value="GspB_C"/>
</dbReference>
<feature type="compositionally biased region" description="Polar residues" evidence="1">
    <location>
        <begin position="96"/>
        <end position="121"/>
    </location>
</feature>
<dbReference type="Proteomes" id="UP000317839">
    <property type="component" value="Unassembled WGS sequence"/>
</dbReference>
<keyword evidence="2" id="KW-0812">Transmembrane</keyword>
<evidence type="ECO:0000313" key="4">
    <source>
        <dbReference type="EMBL" id="TQV74876.1"/>
    </source>
</evidence>
<dbReference type="EMBL" id="VIKR01000002">
    <property type="protein sequence ID" value="TQV74876.1"/>
    <property type="molecule type" value="Genomic_DNA"/>
</dbReference>
<feature type="transmembrane region" description="Helical" evidence="2">
    <location>
        <begin position="46"/>
        <end position="66"/>
    </location>
</feature>
<keyword evidence="2" id="KW-0472">Membrane</keyword>
<dbReference type="Pfam" id="PF16537">
    <property type="entry name" value="T2SSB"/>
    <property type="match status" value="1"/>
</dbReference>
<dbReference type="OrthoDB" id="5432325at2"/>
<dbReference type="RefSeq" id="WP_142941494.1">
    <property type="nucleotide sequence ID" value="NZ_VIKR01000002.1"/>
</dbReference>
<sequence>MSILLESLSQQQANRNKQVPDLTDSHFDDDILGDEWLIRKVKIWQVASISLTCLLLISWGVFYWYIDGLDNQQALNIAVDTNASDKVLPVNDGSVRPTSPNPDNSTGKQASTAVGSNTVARTDNDPSSKKVYKPQKRQQQSQVPLNTPVVDSANTFDSHSSEPAIVSAQTSESSERANTPASNSVEAGSEGAPLTLEALSAEMRQQFPNIEINSFVVSENPENSFVILDGNFYKINQVIAPNLILRDISKEAIVIEFKGQKVSLPNQ</sequence>
<evidence type="ECO:0000313" key="5">
    <source>
        <dbReference type="Proteomes" id="UP000317839"/>
    </source>
</evidence>
<comment type="caution">
    <text evidence="4">The sequence shown here is derived from an EMBL/GenBank/DDBJ whole genome shotgun (WGS) entry which is preliminary data.</text>
</comment>
<protein>
    <recommendedName>
        <fullName evidence="3">Type II secretion system protein GspB C-terminal domain-containing protein</fullName>
    </recommendedName>
</protein>